<dbReference type="Proteomes" id="UP001160148">
    <property type="component" value="Unassembled WGS sequence"/>
</dbReference>
<protein>
    <submittedName>
        <fullName evidence="2">Uncharacterized protein</fullName>
    </submittedName>
</protein>
<sequence>MTNRGNRSQRKRKSTPPCNTVKKGRNQTFSPPSISQTNPVTASTSQRESPPSPSVDEETLSENSLSEESLLSSTTEDDKSSHQPSTNDHQPIPKRIPPYS</sequence>
<accession>A0AAV0W3W3</accession>
<comment type="caution">
    <text evidence="2">The sequence shown here is derived from an EMBL/GenBank/DDBJ whole genome shotgun (WGS) entry which is preliminary data.</text>
</comment>
<keyword evidence="3" id="KW-1185">Reference proteome</keyword>
<reference evidence="2 3" key="1">
    <citation type="submission" date="2023-01" db="EMBL/GenBank/DDBJ databases">
        <authorList>
            <person name="Whitehead M."/>
        </authorList>
    </citation>
    <scope>NUCLEOTIDE SEQUENCE [LARGE SCALE GENOMIC DNA]</scope>
</reference>
<organism evidence="2 3">
    <name type="scientific">Macrosiphum euphorbiae</name>
    <name type="common">potato aphid</name>
    <dbReference type="NCBI Taxonomy" id="13131"/>
    <lineage>
        <taxon>Eukaryota</taxon>
        <taxon>Metazoa</taxon>
        <taxon>Ecdysozoa</taxon>
        <taxon>Arthropoda</taxon>
        <taxon>Hexapoda</taxon>
        <taxon>Insecta</taxon>
        <taxon>Pterygota</taxon>
        <taxon>Neoptera</taxon>
        <taxon>Paraneoptera</taxon>
        <taxon>Hemiptera</taxon>
        <taxon>Sternorrhyncha</taxon>
        <taxon>Aphidomorpha</taxon>
        <taxon>Aphidoidea</taxon>
        <taxon>Aphididae</taxon>
        <taxon>Macrosiphini</taxon>
        <taxon>Macrosiphum</taxon>
    </lineage>
</organism>
<evidence type="ECO:0000256" key="1">
    <source>
        <dbReference type="SAM" id="MobiDB-lite"/>
    </source>
</evidence>
<name>A0AAV0W3W3_9HEMI</name>
<gene>
    <name evidence="2" type="ORF">MEUPH1_LOCUS6976</name>
</gene>
<feature type="compositionally biased region" description="Low complexity" evidence="1">
    <location>
        <begin position="61"/>
        <end position="74"/>
    </location>
</feature>
<proteinExistence type="predicted"/>
<feature type="compositionally biased region" description="Polar residues" evidence="1">
    <location>
        <begin position="26"/>
        <end position="49"/>
    </location>
</feature>
<dbReference type="EMBL" id="CARXXK010000001">
    <property type="protein sequence ID" value="CAI6350528.1"/>
    <property type="molecule type" value="Genomic_DNA"/>
</dbReference>
<evidence type="ECO:0000313" key="2">
    <source>
        <dbReference type="EMBL" id="CAI6350528.1"/>
    </source>
</evidence>
<feature type="region of interest" description="Disordered" evidence="1">
    <location>
        <begin position="1"/>
        <end position="100"/>
    </location>
</feature>
<evidence type="ECO:0000313" key="3">
    <source>
        <dbReference type="Proteomes" id="UP001160148"/>
    </source>
</evidence>
<dbReference type="AlphaFoldDB" id="A0AAV0W3W3"/>